<organism evidence="1">
    <name type="scientific">marine sediment metagenome</name>
    <dbReference type="NCBI Taxonomy" id="412755"/>
    <lineage>
        <taxon>unclassified sequences</taxon>
        <taxon>metagenomes</taxon>
        <taxon>ecological metagenomes</taxon>
    </lineage>
</organism>
<dbReference type="EMBL" id="LAZR01041816">
    <property type="protein sequence ID" value="KKL11033.1"/>
    <property type="molecule type" value="Genomic_DNA"/>
</dbReference>
<protein>
    <submittedName>
        <fullName evidence="1">Uncharacterized protein</fullName>
    </submittedName>
</protein>
<sequence length="96" mass="10769">MSDNLTITNGEAGVHICVEPSLKRDLFVKVNRVPWVHGLLLDKSKEAYIITRKVIAQSGKTLNELTKTRFGKASAIVYDESLMAYYIFLGDIHDSN</sequence>
<comment type="caution">
    <text evidence="1">The sequence shown here is derived from an EMBL/GenBank/DDBJ whole genome shotgun (WGS) entry which is preliminary data.</text>
</comment>
<proteinExistence type="predicted"/>
<reference evidence="1" key="1">
    <citation type="journal article" date="2015" name="Nature">
        <title>Complex archaea that bridge the gap between prokaryotes and eukaryotes.</title>
        <authorList>
            <person name="Spang A."/>
            <person name="Saw J.H."/>
            <person name="Jorgensen S.L."/>
            <person name="Zaremba-Niedzwiedzka K."/>
            <person name="Martijn J."/>
            <person name="Lind A.E."/>
            <person name="van Eijk R."/>
            <person name="Schleper C."/>
            <person name="Guy L."/>
            <person name="Ettema T.J."/>
        </authorList>
    </citation>
    <scope>NUCLEOTIDE SEQUENCE</scope>
</reference>
<dbReference type="AlphaFoldDB" id="A0A0F9DGA7"/>
<evidence type="ECO:0000313" key="1">
    <source>
        <dbReference type="EMBL" id="KKL11033.1"/>
    </source>
</evidence>
<accession>A0A0F9DGA7</accession>
<gene>
    <name evidence="1" type="ORF">LCGC14_2549850</name>
</gene>
<name>A0A0F9DGA7_9ZZZZ</name>